<keyword evidence="2" id="KW-1185">Reference proteome</keyword>
<name>A0A392SYI4_9FABA</name>
<evidence type="ECO:0000313" key="2">
    <source>
        <dbReference type="Proteomes" id="UP000265520"/>
    </source>
</evidence>
<organism evidence="1 2">
    <name type="scientific">Trifolium medium</name>
    <dbReference type="NCBI Taxonomy" id="97028"/>
    <lineage>
        <taxon>Eukaryota</taxon>
        <taxon>Viridiplantae</taxon>
        <taxon>Streptophyta</taxon>
        <taxon>Embryophyta</taxon>
        <taxon>Tracheophyta</taxon>
        <taxon>Spermatophyta</taxon>
        <taxon>Magnoliopsida</taxon>
        <taxon>eudicotyledons</taxon>
        <taxon>Gunneridae</taxon>
        <taxon>Pentapetalae</taxon>
        <taxon>rosids</taxon>
        <taxon>fabids</taxon>
        <taxon>Fabales</taxon>
        <taxon>Fabaceae</taxon>
        <taxon>Papilionoideae</taxon>
        <taxon>50 kb inversion clade</taxon>
        <taxon>NPAAA clade</taxon>
        <taxon>Hologalegina</taxon>
        <taxon>IRL clade</taxon>
        <taxon>Trifolieae</taxon>
        <taxon>Trifolium</taxon>
    </lineage>
</organism>
<sequence>MIAVKKPEEEWSNDEDELALETWEILMEAHEGTTK</sequence>
<dbReference type="EMBL" id="LXQA010455426">
    <property type="protein sequence ID" value="MCI52946.1"/>
    <property type="molecule type" value="Genomic_DNA"/>
</dbReference>
<accession>A0A392SYI4</accession>
<feature type="non-terminal residue" evidence="1">
    <location>
        <position position="35"/>
    </location>
</feature>
<proteinExistence type="predicted"/>
<evidence type="ECO:0000313" key="1">
    <source>
        <dbReference type="EMBL" id="MCI52946.1"/>
    </source>
</evidence>
<reference evidence="1 2" key="1">
    <citation type="journal article" date="2018" name="Front. Plant Sci.">
        <title>Red Clover (Trifolium pratense) and Zigzag Clover (T. medium) - A Picture of Genomic Similarities and Differences.</title>
        <authorList>
            <person name="Dluhosova J."/>
            <person name="Istvanek J."/>
            <person name="Nedelnik J."/>
            <person name="Repkova J."/>
        </authorList>
    </citation>
    <scope>NUCLEOTIDE SEQUENCE [LARGE SCALE GENOMIC DNA]</scope>
    <source>
        <strain evidence="2">cv. 10/8</strain>
        <tissue evidence="1">Leaf</tissue>
    </source>
</reference>
<dbReference type="Proteomes" id="UP000265520">
    <property type="component" value="Unassembled WGS sequence"/>
</dbReference>
<comment type="caution">
    <text evidence="1">The sequence shown here is derived from an EMBL/GenBank/DDBJ whole genome shotgun (WGS) entry which is preliminary data.</text>
</comment>
<dbReference type="AlphaFoldDB" id="A0A392SYI4"/>
<protein>
    <submittedName>
        <fullName evidence="1">Uncharacterized protein</fullName>
    </submittedName>
</protein>